<dbReference type="OrthoDB" id="4851482at2759"/>
<reference evidence="3" key="1">
    <citation type="submission" date="2016-03" db="EMBL/GenBank/DDBJ databases">
        <authorList>
            <person name="Guldener U."/>
        </authorList>
    </citation>
    <scope>NUCLEOTIDE SEQUENCE [LARGE SCALE GENOMIC DNA]</scope>
    <source>
        <strain evidence="3">04CH-RAC-A.6.1</strain>
    </source>
</reference>
<evidence type="ECO:0000313" key="2">
    <source>
        <dbReference type="EMBL" id="CZS89051.1"/>
    </source>
</evidence>
<name>A0A1E1JTN7_9HELO</name>
<feature type="region of interest" description="Disordered" evidence="1">
    <location>
        <begin position="315"/>
        <end position="345"/>
    </location>
</feature>
<dbReference type="Proteomes" id="UP000178912">
    <property type="component" value="Unassembled WGS sequence"/>
</dbReference>
<dbReference type="AlphaFoldDB" id="A0A1E1JTN7"/>
<protein>
    <submittedName>
        <fullName evidence="2">Uncharacterized protein</fullName>
    </submittedName>
</protein>
<organism evidence="2 3">
    <name type="scientific">Rhynchosporium agropyri</name>
    <dbReference type="NCBI Taxonomy" id="914238"/>
    <lineage>
        <taxon>Eukaryota</taxon>
        <taxon>Fungi</taxon>
        <taxon>Dikarya</taxon>
        <taxon>Ascomycota</taxon>
        <taxon>Pezizomycotina</taxon>
        <taxon>Leotiomycetes</taxon>
        <taxon>Helotiales</taxon>
        <taxon>Ploettnerulaceae</taxon>
        <taxon>Rhynchosporium</taxon>
    </lineage>
</organism>
<evidence type="ECO:0000256" key="1">
    <source>
        <dbReference type="SAM" id="MobiDB-lite"/>
    </source>
</evidence>
<gene>
    <name evidence="2" type="ORF">RAG0_00529</name>
</gene>
<feature type="compositionally biased region" description="Polar residues" evidence="1">
    <location>
        <begin position="87"/>
        <end position="96"/>
    </location>
</feature>
<feature type="region of interest" description="Disordered" evidence="1">
    <location>
        <begin position="86"/>
        <end position="167"/>
    </location>
</feature>
<evidence type="ECO:0000313" key="3">
    <source>
        <dbReference type="Proteomes" id="UP000178912"/>
    </source>
</evidence>
<feature type="region of interest" description="Disordered" evidence="1">
    <location>
        <begin position="613"/>
        <end position="638"/>
    </location>
</feature>
<feature type="compositionally biased region" description="Low complexity" evidence="1">
    <location>
        <begin position="618"/>
        <end position="627"/>
    </location>
</feature>
<feature type="compositionally biased region" description="Low complexity" evidence="1">
    <location>
        <begin position="107"/>
        <end position="153"/>
    </location>
</feature>
<accession>A0A1E1JTN7</accession>
<sequence length="776" mass="86413">MSSPEDKGVGANSGQYPAQGLSTYHFTMDNLDPEIPRSSWSFDSRAGGINEFHAQFHGDTAQHPVGGYASNANSAHVNDHQARFVSRPSTPMSMHQQAGKDDVFSTPRSSLTYEPSSSPSYHNSSFSAGSGSQRLPRGSPSSGPGGFRPQQPSFCSPGPAQNNYTPLMGYGHPPFGMNSSYAVSRTPNLRSYTSPETHMSYGMSANMNMTPIPRSNAGRKPIDVKTPNHGPSQTGYGNLPSPYGNRSHRWNGPGNPNQGFGQDNVVPNQDLGFDFNDHRKSFSMAAPSSRQNEAVRRSELHEMHPDYVAQIQESHYEESGSKDERGYESNEEAAPGRNNAPHPVISNSVPVKYEAIIKGEKEFNALVTRRAKELQKVADGIENTCPTTDDDKRAYIEKLFDAIMHTNQIVDKEACDGRKAQAARRLEDGYYMPKVVEFACWQIFAKCKAAANGNTLVAPHHKCKSEGHQHHISFKDRWDSIVLACQHSKAVCKQVLDPSYLDRLVDAPDAQFKMKLNNKKINGERDKQNKLGRAAMNAGVKVDDLPYADEHMVITPSRKSDVQLGRSSGKRRKTNLFKQEFSDEEEIYEQLNFETPVKASHRVLSSRPLLTAHKRTPGKTTTGSSTKAVRPSPFPEPTTELRKEYELRICHLLGLGPENADEFTLPLLRTFARAYHGERTNDNWYHQTFTKGQFCRGHMYNSKYGRSHFCHSPAFSELSTLAIQRGELNYDNSVKPHHHVELYTVKNDLGLKQVLGIAPNAFGMIECTMPPPQEDN</sequence>
<dbReference type="EMBL" id="FJUX01000002">
    <property type="protein sequence ID" value="CZS89051.1"/>
    <property type="molecule type" value="Genomic_DNA"/>
</dbReference>
<proteinExistence type="predicted"/>
<keyword evidence="3" id="KW-1185">Reference proteome</keyword>
<feature type="compositionally biased region" description="Basic and acidic residues" evidence="1">
    <location>
        <begin position="315"/>
        <end position="328"/>
    </location>
</feature>